<keyword evidence="1" id="KW-0677">Repeat</keyword>
<organism evidence="3">
    <name type="scientific">Brassica cretica</name>
    <name type="common">Mustard</name>
    <dbReference type="NCBI Taxonomy" id="69181"/>
    <lineage>
        <taxon>Eukaryota</taxon>
        <taxon>Viridiplantae</taxon>
        <taxon>Streptophyta</taxon>
        <taxon>Embryophyta</taxon>
        <taxon>Tracheophyta</taxon>
        <taxon>Spermatophyta</taxon>
        <taxon>Magnoliopsida</taxon>
        <taxon>eudicotyledons</taxon>
        <taxon>Gunneridae</taxon>
        <taxon>Pentapetalae</taxon>
        <taxon>rosids</taxon>
        <taxon>malvids</taxon>
        <taxon>Brassicales</taxon>
        <taxon>Brassicaceae</taxon>
        <taxon>Brassiceae</taxon>
        <taxon>Brassica</taxon>
    </lineage>
</organism>
<dbReference type="AlphaFoldDB" id="A0A8S9I2P1"/>
<proteinExistence type="predicted"/>
<dbReference type="PANTHER" id="PTHR24186">
    <property type="entry name" value="PROTEIN PHOSPHATASE 1 REGULATORY SUBUNIT"/>
    <property type="match status" value="1"/>
</dbReference>
<evidence type="ECO:0000256" key="1">
    <source>
        <dbReference type="ARBA" id="ARBA00022737"/>
    </source>
</evidence>
<name>A0A8S9I2P1_BRACR</name>
<dbReference type="GO" id="GO:0005886">
    <property type="term" value="C:plasma membrane"/>
    <property type="evidence" value="ECO:0007669"/>
    <property type="project" value="TreeGrafter"/>
</dbReference>
<keyword evidence="2" id="KW-0040">ANK repeat</keyword>
<evidence type="ECO:0008006" key="4">
    <source>
        <dbReference type="Google" id="ProtNLM"/>
    </source>
</evidence>
<evidence type="ECO:0000313" key="3">
    <source>
        <dbReference type="EMBL" id="KAF2563826.1"/>
    </source>
</evidence>
<dbReference type="EMBL" id="QGKY02001250">
    <property type="protein sequence ID" value="KAF2563826.1"/>
    <property type="molecule type" value="Genomic_DNA"/>
</dbReference>
<protein>
    <recommendedName>
        <fullName evidence="4">PGG domain-containing protein</fullName>
    </recommendedName>
</protein>
<comment type="caution">
    <text evidence="3">The sequence shown here is derived from an EMBL/GenBank/DDBJ whole genome shotgun (WGS) entry which is preliminary data.</text>
</comment>
<dbReference type="PANTHER" id="PTHR24186:SF56">
    <property type="entry name" value="PGG DOMAIN-CONTAINING PROTEIN"/>
    <property type="match status" value="1"/>
</dbReference>
<dbReference type="Gene3D" id="1.25.40.20">
    <property type="entry name" value="Ankyrin repeat-containing domain"/>
    <property type="match status" value="1"/>
</dbReference>
<dbReference type="InterPro" id="IPR036770">
    <property type="entry name" value="Ankyrin_rpt-contain_sf"/>
</dbReference>
<sequence>MLFRLIYRRRSCLILHIAPSIPGVKKEGFSPLHAALEGRFWEMIKSFAGLKVEIERLIFHVAAVRGKTIVMREIGSSCVDCIEDETVQGQTSLHLAVLQQEVGAVIAIVELITETDRVDVLYKKDEQGNTALHLATWRKKSPAKLAIGNSMRNSSKPELKEGETLAPLMSRASLVKHFTFKKYRDSPSEARSALLVVLHWSPQPRFRPV</sequence>
<reference evidence="3" key="1">
    <citation type="submission" date="2019-12" db="EMBL/GenBank/DDBJ databases">
        <title>Genome sequencing and annotation of Brassica cretica.</title>
        <authorList>
            <person name="Studholme D.J."/>
            <person name="Sarris P.F."/>
        </authorList>
    </citation>
    <scope>NUCLEOTIDE SEQUENCE</scope>
    <source>
        <strain evidence="3">PFS-102/07</strain>
        <tissue evidence="3">Leaf</tissue>
    </source>
</reference>
<gene>
    <name evidence="3" type="ORF">F2Q70_00015251</name>
</gene>
<evidence type="ECO:0000256" key="2">
    <source>
        <dbReference type="ARBA" id="ARBA00023043"/>
    </source>
</evidence>
<dbReference type="SUPFAM" id="SSF48403">
    <property type="entry name" value="Ankyrin repeat"/>
    <property type="match status" value="1"/>
</dbReference>
<accession>A0A8S9I2P1</accession>